<dbReference type="PROSITE" id="PS50853">
    <property type="entry name" value="FN3"/>
    <property type="match status" value="1"/>
</dbReference>
<keyword evidence="1 2" id="KW-0732">Signal</keyword>
<evidence type="ECO:0000313" key="6">
    <source>
        <dbReference type="Proteomes" id="UP000244193"/>
    </source>
</evidence>
<reference evidence="5 6" key="1">
    <citation type="submission" date="2018-04" db="EMBL/GenBank/DDBJ databases">
        <title>Genome sequencing of Flavobacterium sp. HYN0048.</title>
        <authorList>
            <person name="Yi H."/>
            <person name="Baek C."/>
        </authorList>
    </citation>
    <scope>NUCLEOTIDE SEQUENCE [LARGE SCALE GENOMIC DNA]</scope>
    <source>
        <strain evidence="5 6">HYN0048</strain>
    </source>
</reference>
<dbReference type="Pfam" id="PF18962">
    <property type="entry name" value="Por_Secre_tail"/>
    <property type="match status" value="1"/>
</dbReference>
<dbReference type="EMBL" id="CP028811">
    <property type="protein sequence ID" value="AWA29384.1"/>
    <property type="molecule type" value="Genomic_DNA"/>
</dbReference>
<dbReference type="Proteomes" id="UP000244193">
    <property type="component" value="Chromosome"/>
</dbReference>
<evidence type="ECO:0000259" key="3">
    <source>
        <dbReference type="PROSITE" id="PS50215"/>
    </source>
</evidence>
<evidence type="ECO:0008006" key="7">
    <source>
        <dbReference type="Google" id="ProtNLM"/>
    </source>
</evidence>
<feature type="signal peptide" evidence="2">
    <location>
        <begin position="1"/>
        <end position="20"/>
    </location>
</feature>
<dbReference type="GO" id="GO:0004222">
    <property type="term" value="F:metalloendopeptidase activity"/>
    <property type="evidence" value="ECO:0007669"/>
    <property type="project" value="InterPro"/>
</dbReference>
<gene>
    <name evidence="5" type="ORF">HYN48_04395</name>
</gene>
<dbReference type="InterPro" id="IPR036116">
    <property type="entry name" value="FN3_sf"/>
</dbReference>
<feature type="domain" description="Peptidase M12B" evidence="3">
    <location>
        <begin position="213"/>
        <end position="398"/>
    </location>
</feature>
<dbReference type="InterPro" id="IPR001590">
    <property type="entry name" value="Peptidase_M12B"/>
</dbReference>
<feature type="domain" description="Fibronectin type-III" evidence="4">
    <location>
        <begin position="441"/>
        <end position="526"/>
    </location>
</feature>
<dbReference type="PROSITE" id="PS50215">
    <property type="entry name" value="ADAM_MEPRO"/>
    <property type="match status" value="1"/>
</dbReference>
<dbReference type="PANTHER" id="PTHR11905">
    <property type="entry name" value="ADAM A DISINTEGRIN AND METALLOPROTEASE DOMAIN"/>
    <property type="match status" value="1"/>
</dbReference>
<sequence>MKKILLLTALLFSVTFQAQKAVVKDVEKLIAKKAVFKTFEVFTPANAVDKNRDAIVTDAAYAKANVDVINAIVAQKYPTIEIEIPYHQKQITVQLYSVNLFADGFHIDTDRESSIPFTPGVYYRGMIKGDENSIASLSFYDGQMMGIVSNPEISNLVIGKLIKAGNVNDYIIYEDQNMQVSQNFDCHTDDKNISSGVDAHRDGNDTASPQTVKCVSMYFEMDYNLYQSNGSNAFANANWMMGLFNNVQTLYANETVNIAFKALYMWTTPDPYTGSDSSDYKDQFGSLRPNFDGDVGSLIGIDPGGLGGVAASIGGICSDLNYSYSDVDPGYQDVPTYSWTVNVVTHENGHVLGSRHTHACVWNGNNTSIDSCAGYVEGGCAMGPIPASNVKGTMMSYCHLVSGVGIAFSNGFGPQPSAAVVNFVNASSCLSSGCTGACVNRVSNINVSSLSSTSVQVTWADTSGTDEWEISVSEASSSFEFSDTVTAMTYTANSLNVGTQYKVKIRPICSGFVTTSFIEFFFTMSANLNVEDNNNIDFAFYPNPTKDIVNISAKSNIDEVLVYNIEGRLLLRKSVKSADTTIDISGFATGTYFFKLRSEDKEAHFKILKM</sequence>
<feature type="chain" id="PRO_5015726761" description="Peptidase M12B domain-containing protein" evidence="2">
    <location>
        <begin position="21"/>
        <end position="610"/>
    </location>
</feature>
<dbReference type="PANTHER" id="PTHR11905:SF159">
    <property type="entry name" value="ADAM METALLOPROTEASE"/>
    <property type="match status" value="1"/>
</dbReference>
<evidence type="ECO:0000256" key="2">
    <source>
        <dbReference type="SAM" id="SignalP"/>
    </source>
</evidence>
<protein>
    <recommendedName>
        <fullName evidence="7">Peptidase M12B domain-containing protein</fullName>
    </recommendedName>
</protein>
<evidence type="ECO:0000313" key="5">
    <source>
        <dbReference type="EMBL" id="AWA29384.1"/>
    </source>
</evidence>
<dbReference type="KEGG" id="fmg:HYN48_04395"/>
<dbReference type="Gene3D" id="2.60.40.10">
    <property type="entry name" value="Immunoglobulins"/>
    <property type="match status" value="1"/>
</dbReference>
<dbReference type="OrthoDB" id="1182309at2"/>
<dbReference type="Gene3D" id="3.40.390.10">
    <property type="entry name" value="Collagenase (Catalytic Domain)"/>
    <property type="match status" value="1"/>
</dbReference>
<dbReference type="InterPro" id="IPR026444">
    <property type="entry name" value="Secre_tail"/>
</dbReference>
<dbReference type="InterPro" id="IPR003961">
    <property type="entry name" value="FN3_dom"/>
</dbReference>
<dbReference type="InterPro" id="IPR024079">
    <property type="entry name" value="MetalloPept_cat_dom_sf"/>
</dbReference>
<dbReference type="RefSeq" id="WP_108369968.1">
    <property type="nucleotide sequence ID" value="NZ_CP028811.1"/>
</dbReference>
<dbReference type="Pfam" id="PF13688">
    <property type="entry name" value="Reprolysin_5"/>
    <property type="match status" value="1"/>
</dbReference>
<dbReference type="SUPFAM" id="SSF49265">
    <property type="entry name" value="Fibronectin type III"/>
    <property type="match status" value="1"/>
</dbReference>
<dbReference type="SUPFAM" id="SSF55486">
    <property type="entry name" value="Metalloproteases ('zincins'), catalytic domain"/>
    <property type="match status" value="1"/>
</dbReference>
<accession>A0A2S0RCM6</accession>
<proteinExistence type="predicted"/>
<evidence type="ECO:0000259" key="4">
    <source>
        <dbReference type="PROSITE" id="PS50853"/>
    </source>
</evidence>
<name>A0A2S0RCM6_9FLAO</name>
<dbReference type="InterPro" id="IPR013783">
    <property type="entry name" value="Ig-like_fold"/>
</dbReference>
<keyword evidence="6" id="KW-1185">Reference proteome</keyword>
<dbReference type="AlphaFoldDB" id="A0A2S0RCM6"/>
<organism evidence="5 6">
    <name type="scientific">Flavobacterium magnum</name>
    <dbReference type="NCBI Taxonomy" id="2162713"/>
    <lineage>
        <taxon>Bacteria</taxon>
        <taxon>Pseudomonadati</taxon>
        <taxon>Bacteroidota</taxon>
        <taxon>Flavobacteriia</taxon>
        <taxon>Flavobacteriales</taxon>
        <taxon>Flavobacteriaceae</taxon>
        <taxon>Flavobacterium</taxon>
    </lineage>
</organism>
<dbReference type="GO" id="GO:0006509">
    <property type="term" value="P:membrane protein ectodomain proteolysis"/>
    <property type="evidence" value="ECO:0007669"/>
    <property type="project" value="TreeGrafter"/>
</dbReference>
<evidence type="ECO:0000256" key="1">
    <source>
        <dbReference type="ARBA" id="ARBA00022729"/>
    </source>
</evidence>
<dbReference type="NCBIfam" id="TIGR04183">
    <property type="entry name" value="Por_Secre_tail"/>
    <property type="match status" value="1"/>
</dbReference>